<evidence type="ECO:0000313" key="2">
    <source>
        <dbReference type="EMBL" id="BCS20226.1"/>
    </source>
</evidence>
<dbReference type="OrthoDB" id="3798541at2759"/>
<organism evidence="2 3">
    <name type="scientific">Aspergillus puulaauensis</name>
    <dbReference type="NCBI Taxonomy" id="1220207"/>
    <lineage>
        <taxon>Eukaryota</taxon>
        <taxon>Fungi</taxon>
        <taxon>Dikarya</taxon>
        <taxon>Ascomycota</taxon>
        <taxon>Pezizomycotina</taxon>
        <taxon>Eurotiomycetes</taxon>
        <taxon>Eurotiomycetidae</taxon>
        <taxon>Eurotiales</taxon>
        <taxon>Aspergillaceae</taxon>
        <taxon>Aspergillus</taxon>
    </lineage>
</organism>
<keyword evidence="3" id="KW-1185">Reference proteome</keyword>
<dbReference type="RefSeq" id="XP_041552420.1">
    <property type="nucleotide sequence ID" value="XM_041699324.1"/>
</dbReference>
<gene>
    <name evidence="2" type="ORF">APUU_20658A</name>
</gene>
<name>A0A7R7XFD3_9EURO</name>
<evidence type="ECO:0000313" key="3">
    <source>
        <dbReference type="Proteomes" id="UP000654913"/>
    </source>
</evidence>
<proteinExistence type="predicted"/>
<accession>A0A7R7XFD3</accession>
<dbReference type="AlphaFoldDB" id="A0A7R7XFD3"/>
<feature type="chain" id="PRO_5031561736" evidence="1">
    <location>
        <begin position="19"/>
        <end position="312"/>
    </location>
</feature>
<dbReference type="Proteomes" id="UP000654913">
    <property type="component" value="Chromosome 2"/>
</dbReference>
<feature type="signal peptide" evidence="1">
    <location>
        <begin position="1"/>
        <end position="18"/>
    </location>
</feature>
<dbReference type="GeneID" id="64970231"/>
<keyword evidence="1" id="KW-0732">Signal</keyword>
<reference evidence="2" key="2">
    <citation type="submission" date="2021-02" db="EMBL/GenBank/DDBJ databases">
        <title>Aspergillus puulaauensis MK2 genome sequence.</title>
        <authorList>
            <person name="Futagami T."/>
            <person name="Mori K."/>
            <person name="Kadooka C."/>
            <person name="Tanaka T."/>
        </authorList>
    </citation>
    <scope>NUCLEOTIDE SEQUENCE</scope>
    <source>
        <strain evidence="2">MK2</strain>
    </source>
</reference>
<dbReference type="KEGG" id="apuu:APUU_20658A"/>
<sequence length="312" mass="30708">MKASLITALAAMSASVAAAPAQTTETWSTTIDLGVTTTTLPATTTTSTLAPTATSAIVEAVSNAENKQGQGSGHIVQDAGHELDGILTITGPNAQKLLLKLAPEVAGLLSSLGLPPLGTAVGSIVASASTLGELITGLGPNVDGLLTAVGEGGDYLLIQLSPVVAGLVSGLGLPGVGVPVGTALITAGNNLKRDKVLGDIIPNIRDVVEVEGDNAERLLVQLSPSVAALVSGLGLPAVGVPLGKVVDDASEVGQLVNHIGAPVEQLLTVVRDDGKALLIHLSPDVAATVAGLGLTGVGASVGSVVATLSDEL</sequence>
<protein>
    <submittedName>
        <fullName evidence="2">Uncharacterized protein</fullName>
    </submittedName>
</protein>
<reference evidence="2" key="1">
    <citation type="submission" date="2021-01" db="EMBL/GenBank/DDBJ databases">
        <authorList>
            <consortium name="Aspergillus puulaauensis MK2 genome sequencing consortium"/>
            <person name="Kazuki M."/>
            <person name="Futagami T."/>
        </authorList>
    </citation>
    <scope>NUCLEOTIDE SEQUENCE</scope>
    <source>
        <strain evidence="2">MK2</strain>
    </source>
</reference>
<evidence type="ECO:0000256" key="1">
    <source>
        <dbReference type="SAM" id="SignalP"/>
    </source>
</evidence>
<dbReference type="EMBL" id="AP024444">
    <property type="protein sequence ID" value="BCS20226.1"/>
    <property type="molecule type" value="Genomic_DNA"/>
</dbReference>